<evidence type="ECO:0000256" key="1">
    <source>
        <dbReference type="SAM" id="Phobius"/>
    </source>
</evidence>
<evidence type="ECO:0008006" key="4">
    <source>
        <dbReference type="Google" id="ProtNLM"/>
    </source>
</evidence>
<name>A0A553PDZ1_TIGCA</name>
<accession>A0A553PDZ1</accession>
<reference evidence="2 3" key="1">
    <citation type="journal article" date="2018" name="Nat. Ecol. Evol.">
        <title>Genomic signatures of mitonuclear coevolution across populations of Tigriopus californicus.</title>
        <authorList>
            <person name="Barreto F.S."/>
            <person name="Watson E.T."/>
            <person name="Lima T.G."/>
            <person name="Willett C.S."/>
            <person name="Edmands S."/>
            <person name="Li W."/>
            <person name="Burton R.S."/>
        </authorList>
    </citation>
    <scope>NUCLEOTIDE SEQUENCE [LARGE SCALE GENOMIC DNA]</scope>
    <source>
        <strain evidence="2 3">San Diego</strain>
    </source>
</reference>
<feature type="transmembrane region" description="Helical" evidence="1">
    <location>
        <begin position="153"/>
        <end position="178"/>
    </location>
</feature>
<dbReference type="GO" id="GO:0016020">
    <property type="term" value="C:membrane"/>
    <property type="evidence" value="ECO:0007669"/>
    <property type="project" value="TreeGrafter"/>
</dbReference>
<evidence type="ECO:0000313" key="3">
    <source>
        <dbReference type="Proteomes" id="UP000318571"/>
    </source>
</evidence>
<dbReference type="PANTHER" id="PTHR21824:SF4">
    <property type="entry name" value="TRANSMEMBRANE PROTEIN 177"/>
    <property type="match status" value="1"/>
</dbReference>
<keyword evidence="1" id="KW-0812">Transmembrane</keyword>
<dbReference type="EMBL" id="VCGU01000005">
    <property type="protein sequence ID" value="TRY75888.1"/>
    <property type="molecule type" value="Genomic_DNA"/>
</dbReference>
<evidence type="ECO:0000313" key="2">
    <source>
        <dbReference type="EMBL" id="TRY75888.1"/>
    </source>
</evidence>
<comment type="caution">
    <text evidence="2">The sequence shown here is derived from an EMBL/GenBank/DDBJ whole genome shotgun (WGS) entry which is preliminary data.</text>
</comment>
<dbReference type="OMA" id="VENECTK"/>
<dbReference type="InterPro" id="IPR026620">
    <property type="entry name" value="TMEM177"/>
</dbReference>
<dbReference type="PANTHER" id="PTHR21824">
    <property type="entry name" value="TRANSMEMBRANE PROTEIN 177"/>
    <property type="match status" value="1"/>
</dbReference>
<dbReference type="AlphaFoldDB" id="A0A553PDZ1"/>
<proteinExistence type="predicted"/>
<gene>
    <name evidence="2" type="ORF">TCAL_16846</name>
</gene>
<keyword evidence="3" id="KW-1185">Reference proteome</keyword>
<protein>
    <recommendedName>
        <fullName evidence="4">Transmembrane protein 177</fullName>
    </recommendedName>
</protein>
<sequence>MVLKVIQDLNEKPVAEECVTLFQIRHMFPFVMGLPAKSVFCGIPLHFQWSDESQVDLKSIPPHVVWLYGSRFTTVELGLDESKVAKEDFKSFKECLILSEKAKRFAIAQQVFPTVNHHHFALFMLPFVAIHACFFAGFGLLKDPSMSQGMKRLKLPIAAGFALLAPLLAFIVMGHYYYNLVQRWDSYLTHSLDSEYVEGGVEYLEKTLKIGKLLRQYVKFGDYYFQEDGQQINYWFDVSQMSPDPNSRLSNFKEFLESKTESDGNSNKKE</sequence>
<organism evidence="2 3">
    <name type="scientific">Tigriopus californicus</name>
    <name type="common">Marine copepod</name>
    <dbReference type="NCBI Taxonomy" id="6832"/>
    <lineage>
        <taxon>Eukaryota</taxon>
        <taxon>Metazoa</taxon>
        <taxon>Ecdysozoa</taxon>
        <taxon>Arthropoda</taxon>
        <taxon>Crustacea</taxon>
        <taxon>Multicrustacea</taxon>
        <taxon>Hexanauplia</taxon>
        <taxon>Copepoda</taxon>
        <taxon>Harpacticoida</taxon>
        <taxon>Harpacticidae</taxon>
        <taxon>Tigriopus</taxon>
    </lineage>
</organism>
<feature type="transmembrane region" description="Helical" evidence="1">
    <location>
        <begin position="120"/>
        <end position="141"/>
    </location>
</feature>
<keyword evidence="1" id="KW-0472">Membrane</keyword>
<keyword evidence="1" id="KW-1133">Transmembrane helix</keyword>
<dbReference type="Proteomes" id="UP000318571">
    <property type="component" value="Chromosome 2"/>
</dbReference>